<comment type="caution">
    <text evidence="13">The sequence shown here is derived from an EMBL/GenBank/DDBJ whole genome shotgun (WGS) entry which is preliminary data.</text>
</comment>
<dbReference type="SUPFAM" id="SSF51735">
    <property type="entry name" value="NAD(P)-binding Rossmann-fold domains"/>
    <property type="match status" value="1"/>
</dbReference>
<comment type="catalytic activity">
    <reaction evidence="9">
        <text>(1R,2R)-1,2-dihydrobenzene-1,2-diol + NADP(+) = catechol + NADPH + H(+)</text>
        <dbReference type="Rhea" id="RHEA:16729"/>
        <dbReference type="ChEBI" id="CHEBI:10702"/>
        <dbReference type="ChEBI" id="CHEBI:15378"/>
        <dbReference type="ChEBI" id="CHEBI:18135"/>
        <dbReference type="ChEBI" id="CHEBI:57783"/>
        <dbReference type="ChEBI" id="CHEBI:58349"/>
        <dbReference type="EC" id="1.3.1.20"/>
    </reaction>
</comment>
<feature type="domain" description="Gfo/Idh/MocA-like oxidoreductase N-terminal" evidence="11">
    <location>
        <begin position="5"/>
        <end position="123"/>
    </location>
</feature>
<dbReference type="InterPro" id="IPR050984">
    <property type="entry name" value="Gfo/Idh/MocA_domain"/>
</dbReference>
<evidence type="ECO:0000259" key="11">
    <source>
        <dbReference type="Pfam" id="PF01408"/>
    </source>
</evidence>
<dbReference type="InterPro" id="IPR055170">
    <property type="entry name" value="GFO_IDH_MocA-like_dom"/>
</dbReference>
<proteinExistence type="inferred from homology"/>
<evidence type="ECO:0000256" key="5">
    <source>
        <dbReference type="ARBA" id="ARBA00040603"/>
    </source>
</evidence>
<evidence type="ECO:0000256" key="6">
    <source>
        <dbReference type="ARBA" id="ARBA00042926"/>
    </source>
</evidence>
<sequence length="334" mass="36820">MAATRWGLCSTGLIAHDFCSALKTLPSSEHQVVAVAARKRKDAEVFAKKFEIPASYGSYKELASDTNVDIVYVGTIHPYHYSACMLFLEHRKHVLCEKPVTMTQDECQQLVDKAREKKLFFMEGIWTRFFPAFRAVREELKTGSLGQITFVRACFLSPARAILKANNKKRCAGGALMARGTYPVQFAQLVFGGKPDKIVAVQTGGDIGSVIILRYPGGATAVLYYNEDSADGSSTVTIHGTQGNLEIHDDMHTPTSITLPSGESKYFPLPEAEGTSFKWPSSIGFVYQAQAVRTCLQQGLLESPEMTHEDSLNIVAILQEARAQLGMKYEPPQL</sequence>
<evidence type="ECO:0000256" key="4">
    <source>
        <dbReference type="ARBA" id="ARBA00038984"/>
    </source>
</evidence>
<evidence type="ECO:0000256" key="10">
    <source>
        <dbReference type="ARBA" id="ARBA00049233"/>
    </source>
</evidence>
<dbReference type="Proteomes" id="UP001519460">
    <property type="component" value="Unassembled WGS sequence"/>
</dbReference>
<dbReference type="AlphaFoldDB" id="A0ABD0J5G2"/>
<evidence type="ECO:0000256" key="9">
    <source>
        <dbReference type="ARBA" id="ARBA00047423"/>
    </source>
</evidence>
<comment type="catalytic activity">
    <reaction evidence="10">
        <text>D-xylose + NADP(+) = D-xylono-1,5-lactone + NADPH + H(+)</text>
        <dbReference type="Rhea" id="RHEA:22000"/>
        <dbReference type="ChEBI" id="CHEBI:15378"/>
        <dbReference type="ChEBI" id="CHEBI:15867"/>
        <dbReference type="ChEBI" id="CHEBI:53455"/>
        <dbReference type="ChEBI" id="CHEBI:57783"/>
        <dbReference type="ChEBI" id="CHEBI:58349"/>
        <dbReference type="EC" id="1.1.1.179"/>
    </reaction>
</comment>
<evidence type="ECO:0000256" key="3">
    <source>
        <dbReference type="ARBA" id="ARBA00038853"/>
    </source>
</evidence>
<dbReference type="GO" id="GO:0047115">
    <property type="term" value="F:trans-1,2-dihydrobenzene-1,2-diol dehydrogenase activity"/>
    <property type="evidence" value="ECO:0007669"/>
    <property type="project" value="UniProtKB-EC"/>
</dbReference>
<dbReference type="PANTHER" id="PTHR22604:SF105">
    <property type="entry name" value="TRANS-1,2-DIHYDROBENZENE-1,2-DIOL DEHYDROGENASE"/>
    <property type="match status" value="1"/>
</dbReference>
<evidence type="ECO:0000256" key="7">
    <source>
        <dbReference type="ARBA" id="ARBA00042988"/>
    </source>
</evidence>
<dbReference type="InterPro" id="IPR036291">
    <property type="entry name" value="NAD(P)-bd_dom_sf"/>
</dbReference>
<dbReference type="SUPFAM" id="SSF55347">
    <property type="entry name" value="Glyceraldehyde-3-phosphate dehydrogenase-like, C-terminal domain"/>
    <property type="match status" value="1"/>
</dbReference>
<dbReference type="InterPro" id="IPR000683">
    <property type="entry name" value="Gfo/Idh/MocA-like_OxRdtase_N"/>
</dbReference>
<dbReference type="Pfam" id="PF01408">
    <property type="entry name" value="GFO_IDH_MocA"/>
    <property type="match status" value="1"/>
</dbReference>
<dbReference type="Pfam" id="PF22725">
    <property type="entry name" value="GFO_IDH_MocA_C3"/>
    <property type="match status" value="1"/>
</dbReference>
<evidence type="ECO:0000256" key="8">
    <source>
        <dbReference type="ARBA" id="ARBA00043025"/>
    </source>
</evidence>
<name>A0ABD0J5G2_9CAEN</name>
<evidence type="ECO:0000259" key="12">
    <source>
        <dbReference type="Pfam" id="PF22725"/>
    </source>
</evidence>
<comment type="similarity">
    <text evidence="1">Belongs to the Gfo/Idh/MocA family.</text>
</comment>
<evidence type="ECO:0000256" key="2">
    <source>
        <dbReference type="ARBA" id="ARBA00023002"/>
    </source>
</evidence>
<accession>A0ABD0J5G2</accession>
<reference evidence="13 14" key="1">
    <citation type="journal article" date="2023" name="Sci. Data">
        <title>Genome assembly of the Korean intertidal mud-creeper Batillaria attramentaria.</title>
        <authorList>
            <person name="Patra A.K."/>
            <person name="Ho P.T."/>
            <person name="Jun S."/>
            <person name="Lee S.J."/>
            <person name="Kim Y."/>
            <person name="Won Y.J."/>
        </authorList>
    </citation>
    <scope>NUCLEOTIDE SEQUENCE [LARGE SCALE GENOMIC DNA]</scope>
    <source>
        <strain evidence="13">Wonlab-2016</strain>
    </source>
</reference>
<feature type="domain" description="GFO/IDH/MocA-like oxidoreductase" evidence="12">
    <location>
        <begin position="133"/>
        <end position="246"/>
    </location>
</feature>
<dbReference type="EC" id="1.3.1.20" evidence="3"/>
<dbReference type="Gene3D" id="3.40.50.720">
    <property type="entry name" value="NAD(P)-binding Rossmann-like Domain"/>
    <property type="match status" value="1"/>
</dbReference>
<keyword evidence="14" id="KW-1185">Reference proteome</keyword>
<dbReference type="Gene3D" id="3.30.360.10">
    <property type="entry name" value="Dihydrodipicolinate Reductase, domain 2"/>
    <property type="match status" value="1"/>
</dbReference>
<keyword evidence="2" id="KW-0560">Oxidoreductase</keyword>
<dbReference type="GO" id="GO:0047837">
    <property type="term" value="F:D-xylose 1-dehydrogenase (NADP+) activity"/>
    <property type="evidence" value="ECO:0007669"/>
    <property type="project" value="UniProtKB-EC"/>
</dbReference>
<dbReference type="EMBL" id="JACVVK020000635">
    <property type="protein sequence ID" value="KAK7461565.1"/>
    <property type="molecule type" value="Genomic_DNA"/>
</dbReference>
<gene>
    <name evidence="13" type="ORF">BaRGS_00038682</name>
</gene>
<dbReference type="EC" id="1.1.1.179" evidence="4"/>
<evidence type="ECO:0000313" key="14">
    <source>
        <dbReference type="Proteomes" id="UP001519460"/>
    </source>
</evidence>
<evidence type="ECO:0000313" key="13">
    <source>
        <dbReference type="EMBL" id="KAK7461565.1"/>
    </source>
</evidence>
<evidence type="ECO:0000256" key="1">
    <source>
        <dbReference type="ARBA" id="ARBA00010928"/>
    </source>
</evidence>
<protein>
    <recommendedName>
        <fullName evidence="5">Trans-1,2-dihydrobenzene-1,2-diol dehydrogenase</fullName>
        <ecNumber evidence="4">1.1.1.179</ecNumber>
        <ecNumber evidence="3">1.3.1.20</ecNumber>
    </recommendedName>
    <alternativeName>
        <fullName evidence="8">D-xylose 1-dehydrogenase</fullName>
    </alternativeName>
    <alternativeName>
        <fullName evidence="7">D-xylose-NADP dehydrogenase</fullName>
    </alternativeName>
    <alternativeName>
        <fullName evidence="6">Dimeric dihydrodiol dehydrogenase</fullName>
    </alternativeName>
</protein>
<organism evidence="13 14">
    <name type="scientific">Batillaria attramentaria</name>
    <dbReference type="NCBI Taxonomy" id="370345"/>
    <lineage>
        <taxon>Eukaryota</taxon>
        <taxon>Metazoa</taxon>
        <taxon>Spiralia</taxon>
        <taxon>Lophotrochozoa</taxon>
        <taxon>Mollusca</taxon>
        <taxon>Gastropoda</taxon>
        <taxon>Caenogastropoda</taxon>
        <taxon>Sorbeoconcha</taxon>
        <taxon>Cerithioidea</taxon>
        <taxon>Batillariidae</taxon>
        <taxon>Batillaria</taxon>
    </lineage>
</organism>
<dbReference type="PANTHER" id="PTHR22604">
    <property type="entry name" value="OXIDOREDUCTASES"/>
    <property type="match status" value="1"/>
</dbReference>